<organism evidence="1 2">
    <name type="scientific">Nonomuraea soli</name>
    <dbReference type="NCBI Taxonomy" id="1032476"/>
    <lineage>
        <taxon>Bacteria</taxon>
        <taxon>Bacillati</taxon>
        <taxon>Actinomycetota</taxon>
        <taxon>Actinomycetes</taxon>
        <taxon>Streptosporangiales</taxon>
        <taxon>Streptosporangiaceae</taxon>
        <taxon>Nonomuraea</taxon>
    </lineage>
</organism>
<dbReference type="Proteomes" id="UP000530928">
    <property type="component" value="Unassembled WGS sequence"/>
</dbReference>
<reference evidence="1 2" key="1">
    <citation type="submission" date="2020-07" db="EMBL/GenBank/DDBJ databases">
        <title>Genomic Encyclopedia of Type Strains, Phase IV (KMG-IV): sequencing the most valuable type-strain genomes for metagenomic binning, comparative biology and taxonomic classification.</title>
        <authorList>
            <person name="Goeker M."/>
        </authorList>
    </citation>
    <scope>NUCLEOTIDE SEQUENCE [LARGE SCALE GENOMIC DNA]</scope>
    <source>
        <strain evidence="1 2">DSM 45533</strain>
    </source>
</reference>
<dbReference type="Pfam" id="PF08012">
    <property type="entry name" value="DUF1702"/>
    <property type="match status" value="1"/>
</dbReference>
<gene>
    <name evidence="1" type="ORF">HNR30_005570</name>
</gene>
<protein>
    <recommendedName>
        <fullName evidence="3">DUF1702 family protein</fullName>
    </recommendedName>
</protein>
<keyword evidence="2" id="KW-1185">Reference proteome</keyword>
<comment type="caution">
    <text evidence="1">The sequence shown here is derived from an EMBL/GenBank/DDBJ whole genome shotgun (WGS) entry which is preliminary data.</text>
</comment>
<accession>A0A7W0CNB6</accession>
<dbReference type="RefSeq" id="WP_220134010.1">
    <property type="nucleotide sequence ID" value="NZ_BAABAM010000005.1"/>
</dbReference>
<evidence type="ECO:0000313" key="1">
    <source>
        <dbReference type="EMBL" id="MBA2894209.1"/>
    </source>
</evidence>
<sequence>MMEPAEAELARYRFRLRPGPSREILERAEKSYIFGFNSALADETHTIDTISPDQRGFAYEGAASACTLLDLATPTRGRRLHELQTGPAKRHAHAVHLGAGRAYARVPVRRTFARLEPLLRWAALDGYGFQRALTLTDQTVGRRIMPSLRTRAECAIADQGLGRLLWFHECAAPEDVAARIWSFPATRRGDLWSGAGFAATSVGGADSDELCSLAFHASTDGFRAHLAQGSAFAAAAWLRSGHLPAHTAQAVQLLTGVEADDAAARVDRAMIALGHDPRTADDYLSWRAHTRKAFTRRG</sequence>
<dbReference type="EMBL" id="JACDUR010000005">
    <property type="protein sequence ID" value="MBA2894209.1"/>
    <property type="molecule type" value="Genomic_DNA"/>
</dbReference>
<evidence type="ECO:0000313" key="2">
    <source>
        <dbReference type="Proteomes" id="UP000530928"/>
    </source>
</evidence>
<evidence type="ECO:0008006" key="3">
    <source>
        <dbReference type="Google" id="ProtNLM"/>
    </source>
</evidence>
<dbReference type="InterPro" id="IPR012964">
    <property type="entry name" value="DUF1702"/>
</dbReference>
<name>A0A7W0CNB6_9ACTN</name>
<proteinExistence type="predicted"/>
<dbReference type="AlphaFoldDB" id="A0A7W0CNB6"/>